<keyword evidence="10 13" id="KW-0472">Membrane</keyword>
<feature type="compositionally biased region" description="Basic and acidic residues" evidence="12">
    <location>
        <begin position="394"/>
        <end position="410"/>
    </location>
</feature>
<feature type="region of interest" description="Disordered" evidence="12">
    <location>
        <begin position="381"/>
        <end position="410"/>
    </location>
</feature>
<feature type="transmembrane region" description="Helical" evidence="13">
    <location>
        <begin position="354"/>
        <end position="374"/>
    </location>
</feature>
<reference evidence="15 16" key="1">
    <citation type="journal article" date="2007" name="Science">
        <title>Sea anemone genome reveals ancestral eumetazoan gene repertoire and genomic organization.</title>
        <authorList>
            <person name="Putnam N.H."/>
            <person name="Srivastava M."/>
            <person name="Hellsten U."/>
            <person name="Dirks B."/>
            <person name="Chapman J."/>
            <person name="Salamov A."/>
            <person name="Terry A."/>
            <person name="Shapiro H."/>
            <person name="Lindquist E."/>
            <person name="Kapitonov V.V."/>
            <person name="Jurka J."/>
            <person name="Genikhovich G."/>
            <person name="Grigoriev I.V."/>
            <person name="Lucas S.M."/>
            <person name="Steele R.E."/>
            <person name="Finnerty J.R."/>
            <person name="Technau U."/>
            <person name="Martindale M.Q."/>
            <person name="Rokhsar D.S."/>
        </authorList>
    </citation>
    <scope>NUCLEOTIDE SEQUENCE [LARGE SCALE GENOMIC DNA]</scope>
    <source>
        <strain evidence="16">CH2 X CH6</strain>
    </source>
</reference>
<evidence type="ECO:0000256" key="8">
    <source>
        <dbReference type="ARBA" id="ARBA00022989"/>
    </source>
</evidence>
<dbReference type="SMART" id="SM00225">
    <property type="entry name" value="BTB"/>
    <property type="match status" value="1"/>
</dbReference>
<feature type="transmembrane region" description="Helical" evidence="13">
    <location>
        <begin position="290"/>
        <end position="314"/>
    </location>
</feature>
<keyword evidence="3" id="KW-0633">Potassium transport</keyword>
<dbReference type="GO" id="GO:0005249">
    <property type="term" value="F:voltage-gated potassium channel activity"/>
    <property type="evidence" value="ECO:0007669"/>
    <property type="project" value="InterPro"/>
</dbReference>
<evidence type="ECO:0000256" key="7">
    <source>
        <dbReference type="ARBA" id="ARBA00022958"/>
    </source>
</evidence>
<evidence type="ECO:0000256" key="11">
    <source>
        <dbReference type="ARBA" id="ARBA00023303"/>
    </source>
</evidence>
<dbReference type="Pfam" id="PF00520">
    <property type="entry name" value="Ion_trans"/>
    <property type="match status" value="1"/>
</dbReference>
<dbReference type="EMBL" id="DS469529">
    <property type="protein sequence ID" value="EDO46156.1"/>
    <property type="molecule type" value="Genomic_DNA"/>
</dbReference>
<evidence type="ECO:0000256" key="6">
    <source>
        <dbReference type="ARBA" id="ARBA00022882"/>
    </source>
</evidence>
<dbReference type="InterPro" id="IPR027359">
    <property type="entry name" value="Volt_channel_dom_sf"/>
</dbReference>
<dbReference type="Gene3D" id="3.30.710.10">
    <property type="entry name" value="Potassium Channel Kv1.1, Chain A"/>
    <property type="match status" value="1"/>
</dbReference>
<dbReference type="HOGENOM" id="CLU_011722_4_1_1"/>
<organism evidence="15 16">
    <name type="scientific">Nematostella vectensis</name>
    <name type="common">Starlet sea anemone</name>
    <dbReference type="NCBI Taxonomy" id="45351"/>
    <lineage>
        <taxon>Eukaryota</taxon>
        <taxon>Metazoa</taxon>
        <taxon>Cnidaria</taxon>
        <taxon>Anthozoa</taxon>
        <taxon>Hexacorallia</taxon>
        <taxon>Actiniaria</taxon>
        <taxon>Edwardsiidae</taxon>
        <taxon>Nematostella</taxon>
    </lineage>
</organism>
<name>A7RQS3_NEMVE</name>
<dbReference type="OrthoDB" id="415460at2759"/>
<dbReference type="Gene3D" id="1.10.287.70">
    <property type="match status" value="1"/>
</dbReference>
<dbReference type="PRINTS" id="PR01498">
    <property type="entry name" value="SHAWCHANNEL"/>
</dbReference>
<keyword evidence="4 13" id="KW-0812">Transmembrane</keyword>
<proteinExistence type="predicted"/>
<keyword evidence="2" id="KW-0813">Transport</keyword>
<dbReference type="STRING" id="45351.A7RQS3"/>
<dbReference type="InterPro" id="IPR003131">
    <property type="entry name" value="T1-type_BTB"/>
</dbReference>
<feature type="domain" description="BTB" evidence="14">
    <location>
        <begin position="14"/>
        <end position="113"/>
    </location>
</feature>
<dbReference type="AlphaFoldDB" id="A7RQS3"/>
<evidence type="ECO:0000256" key="4">
    <source>
        <dbReference type="ARBA" id="ARBA00022692"/>
    </source>
</evidence>
<dbReference type="PRINTS" id="PR01491">
    <property type="entry name" value="KVCHANNEL"/>
</dbReference>
<evidence type="ECO:0000256" key="12">
    <source>
        <dbReference type="SAM" id="MobiDB-lite"/>
    </source>
</evidence>
<dbReference type="KEGG" id="nve:5518311"/>
<dbReference type="InterPro" id="IPR011333">
    <property type="entry name" value="SKP1/BTB/POZ_sf"/>
</dbReference>
<evidence type="ECO:0000313" key="15">
    <source>
        <dbReference type="EMBL" id="EDO46156.1"/>
    </source>
</evidence>
<dbReference type="PANTHER" id="PTHR11537:SF105">
    <property type="entry name" value="POTASSIUM VOLTAGE-GATED CHANNEL PROTEIN SHAL"/>
    <property type="match status" value="1"/>
</dbReference>
<evidence type="ECO:0000259" key="14">
    <source>
        <dbReference type="SMART" id="SM00225"/>
    </source>
</evidence>
<dbReference type="Gene3D" id="1.20.120.350">
    <property type="entry name" value="Voltage-gated potassium channels. Chain C"/>
    <property type="match status" value="1"/>
</dbReference>
<dbReference type="SUPFAM" id="SSF81324">
    <property type="entry name" value="Voltage-gated potassium channels"/>
    <property type="match status" value="1"/>
</dbReference>
<dbReference type="PRINTS" id="PR00169">
    <property type="entry name" value="KCHANNEL"/>
</dbReference>
<dbReference type="Proteomes" id="UP000001593">
    <property type="component" value="Unassembled WGS sequence"/>
</dbReference>
<evidence type="ECO:0000313" key="16">
    <source>
        <dbReference type="Proteomes" id="UP000001593"/>
    </source>
</evidence>
<feature type="transmembrane region" description="Helical" evidence="13">
    <location>
        <begin position="193"/>
        <end position="213"/>
    </location>
</feature>
<dbReference type="GO" id="GO:0001508">
    <property type="term" value="P:action potential"/>
    <property type="evidence" value="ECO:0000318"/>
    <property type="project" value="GO_Central"/>
</dbReference>
<dbReference type="Pfam" id="PF02214">
    <property type="entry name" value="BTB_2"/>
    <property type="match status" value="1"/>
</dbReference>
<keyword evidence="6" id="KW-0851">Voltage-gated channel</keyword>
<accession>A7RQS3</accession>
<dbReference type="GO" id="GO:0051260">
    <property type="term" value="P:protein homooligomerization"/>
    <property type="evidence" value="ECO:0007669"/>
    <property type="project" value="InterPro"/>
</dbReference>
<dbReference type="InParanoid" id="A7RQS3"/>
<gene>
    <name evidence="15" type="ORF">NEMVEDRAFT_v1g90372</name>
</gene>
<dbReference type="InterPro" id="IPR003968">
    <property type="entry name" value="K_chnl_volt-dep_Kv"/>
</dbReference>
<dbReference type="InterPro" id="IPR003974">
    <property type="entry name" value="K_chnl_volt-dep_Kv3"/>
</dbReference>
<dbReference type="GO" id="GO:0016020">
    <property type="term" value="C:membrane"/>
    <property type="evidence" value="ECO:0000318"/>
    <property type="project" value="GO_Central"/>
</dbReference>
<keyword evidence="5" id="KW-0631">Potassium channel</keyword>
<comment type="subcellular location">
    <subcellularLocation>
        <location evidence="1">Membrane</location>
        <topology evidence="1">Multi-pass membrane protein</topology>
    </subcellularLocation>
</comment>
<keyword evidence="11" id="KW-0407">Ion channel</keyword>
<dbReference type="PANTHER" id="PTHR11537">
    <property type="entry name" value="VOLTAGE-GATED POTASSIUM CHANNEL"/>
    <property type="match status" value="1"/>
</dbReference>
<evidence type="ECO:0000256" key="3">
    <source>
        <dbReference type="ARBA" id="ARBA00022538"/>
    </source>
</evidence>
<dbReference type="InterPro" id="IPR005821">
    <property type="entry name" value="Ion_trans_dom"/>
</dbReference>
<protein>
    <recommendedName>
        <fullName evidence="14">BTB domain-containing protein</fullName>
    </recommendedName>
</protein>
<evidence type="ECO:0000256" key="13">
    <source>
        <dbReference type="SAM" id="Phobius"/>
    </source>
</evidence>
<evidence type="ECO:0000256" key="2">
    <source>
        <dbReference type="ARBA" id="ARBA00022448"/>
    </source>
</evidence>
<dbReference type="OMA" id="IRECNCE"/>
<dbReference type="FunFam" id="1.10.287.70:FF:000028">
    <property type="entry name" value="potassium voltage-gated channel subfamily D member 3"/>
    <property type="match status" value="1"/>
</dbReference>
<feature type="transmembrane region" description="Helical" evidence="13">
    <location>
        <begin position="155"/>
        <end position="173"/>
    </location>
</feature>
<keyword evidence="9" id="KW-0406">Ion transport</keyword>
<dbReference type="FunFam" id="1.20.120.350:FF:000081">
    <property type="entry name" value="Predicted protein"/>
    <property type="match status" value="1"/>
</dbReference>
<dbReference type="GO" id="GO:0071805">
    <property type="term" value="P:potassium ion transmembrane transport"/>
    <property type="evidence" value="ECO:0000318"/>
    <property type="project" value="GO_Central"/>
</dbReference>
<evidence type="ECO:0000256" key="10">
    <source>
        <dbReference type="ARBA" id="ARBA00023136"/>
    </source>
</evidence>
<evidence type="ECO:0000256" key="1">
    <source>
        <dbReference type="ARBA" id="ARBA00004141"/>
    </source>
</evidence>
<dbReference type="InterPro" id="IPR028325">
    <property type="entry name" value="VG_K_chnl"/>
</dbReference>
<dbReference type="InterPro" id="IPR000210">
    <property type="entry name" value="BTB/POZ_dom"/>
</dbReference>
<keyword evidence="7" id="KW-0630">Potassium</keyword>
<sequence>MTLQSVRNTRKNDKRVTLNVSGRRFCTWESTLKKYPNTLLGSDALNLYFDKEKREYFLDRDPHIFRYILNYYKVGKLHLSYEDCFDSFHQELLFFGISLDQVNDCCWEDCSNYVDRIRECNCEAPRTKANNGKIYKTKRVIWNILENTNTRLGKIVQTLIAILIYVSVAASIVETLQCSLGKTCEETHPTIFFALDAFCMITFTLEYILRLFAAENMREFLTNKLNILDVLAVAPFYILLCVREIELSQQMLENANSLVILRILRMFRIFKLSRHSRKMRKMGHALKSAFSDLGFLIFAFLLANVLFASVLYFIERDTSPQQFTSIPDSMWYTIITMMTVGYGDAVPVTVLGKVVGSVCALLGIIMLALPIPILQEGAAEEQRQAQRNSHSRRRREEENGQETEQRQYNR</sequence>
<keyword evidence="16" id="KW-1185">Reference proteome</keyword>
<dbReference type="SUPFAM" id="SSF54695">
    <property type="entry name" value="POZ domain"/>
    <property type="match status" value="1"/>
</dbReference>
<dbReference type="PhylomeDB" id="A7RQS3"/>
<dbReference type="FunFam" id="3.30.710.10:FF:000152">
    <property type="entry name" value="Predicted protein"/>
    <property type="match status" value="1"/>
</dbReference>
<keyword evidence="8 13" id="KW-1133">Transmembrane helix</keyword>
<evidence type="ECO:0000256" key="5">
    <source>
        <dbReference type="ARBA" id="ARBA00022826"/>
    </source>
</evidence>
<dbReference type="eggNOG" id="KOG4390">
    <property type="taxonomic scope" value="Eukaryota"/>
</dbReference>
<dbReference type="GO" id="GO:0008076">
    <property type="term" value="C:voltage-gated potassium channel complex"/>
    <property type="evidence" value="ECO:0000318"/>
    <property type="project" value="GO_Central"/>
</dbReference>
<evidence type="ECO:0000256" key="9">
    <source>
        <dbReference type="ARBA" id="ARBA00023065"/>
    </source>
</evidence>